<keyword evidence="2" id="KW-0238">DNA-binding</keyword>
<dbReference type="EMBL" id="CP000609">
    <property type="protein sequence ID" value="ABO35439.1"/>
    <property type="molecule type" value="Genomic_DNA"/>
</dbReference>
<reference evidence="5 6" key="1">
    <citation type="submission" date="2007-03" db="EMBL/GenBank/DDBJ databases">
        <title>Complete sequence of chromosome of Methanococcus maripaludis C5.</title>
        <authorList>
            <consortium name="US DOE Joint Genome Institute"/>
            <person name="Copeland A."/>
            <person name="Lucas S."/>
            <person name="Lapidus A."/>
            <person name="Barry K."/>
            <person name="Glavina del Rio T."/>
            <person name="Dalin E."/>
            <person name="Tice H."/>
            <person name="Pitluck S."/>
            <person name="Chertkov O."/>
            <person name="Brettin T."/>
            <person name="Bruce D."/>
            <person name="Han C."/>
            <person name="Detter J.C."/>
            <person name="Schmutz J."/>
            <person name="Larimer F."/>
            <person name="Land M."/>
            <person name="Hauser L."/>
            <person name="Kyrpides N."/>
            <person name="Mikhailova N."/>
            <person name="Sieprawska-Lupa M."/>
            <person name="Whitman W.B."/>
            <person name="Richardson P."/>
        </authorList>
    </citation>
    <scope>NUCLEOTIDE SEQUENCE [LARGE SCALE GENOMIC DNA]</scope>
    <source>
        <strain evidence="6">C5 / ATCC BAA-1333</strain>
    </source>
</reference>
<evidence type="ECO:0000256" key="3">
    <source>
        <dbReference type="ARBA" id="ARBA00023163"/>
    </source>
</evidence>
<organism evidence="5 6">
    <name type="scientific">Methanococcus maripaludis (strain C5 / ATCC BAA-1333)</name>
    <dbReference type="NCBI Taxonomy" id="402880"/>
    <lineage>
        <taxon>Archaea</taxon>
        <taxon>Methanobacteriati</taxon>
        <taxon>Methanobacteriota</taxon>
        <taxon>Methanomada group</taxon>
        <taxon>Methanococci</taxon>
        <taxon>Methanococcales</taxon>
        <taxon>Methanococcaceae</taxon>
        <taxon>Methanococcus</taxon>
    </lineage>
</organism>
<dbReference type="Gene3D" id="1.10.10.10">
    <property type="entry name" value="Winged helix-like DNA-binding domain superfamily/Winged helix DNA-binding domain"/>
    <property type="match status" value="1"/>
</dbReference>
<dbReference type="HOGENOM" id="CLU_083287_24_0_2"/>
<evidence type="ECO:0000256" key="1">
    <source>
        <dbReference type="ARBA" id="ARBA00023015"/>
    </source>
</evidence>
<dbReference type="PANTHER" id="PTHR42756:SF1">
    <property type="entry name" value="TRANSCRIPTIONAL REPRESSOR OF EMRAB OPERON"/>
    <property type="match status" value="1"/>
</dbReference>
<dbReference type="InterPro" id="IPR000835">
    <property type="entry name" value="HTH_MarR-typ"/>
</dbReference>
<sequence length="141" mass="15741">MAECILNCCLYFTANKLAREITKMAEEEFNKIGLSPNYAFLLMISCKSPGICSGDVAKELNLDSSTVTRYVDKLEGKGLVSRESCGKNSLIYPTKEGISTNLKIQEIWDSLYHKYSKVLGYDEGKKLTKIINNAAEKLKKA</sequence>
<feature type="domain" description="HTH marR-type" evidence="4">
    <location>
        <begin position="7"/>
        <end position="136"/>
    </location>
</feature>
<protein>
    <submittedName>
        <fullName evidence="5">Transcriptional regulator, MarR family</fullName>
    </submittedName>
</protein>
<name>A4FZ05_METM5</name>
<dbReference type="PROSITE" id="PS50995">
    <property type="entry name" value="HTH_MARR_2"/>
    <property type="match status" value="1"/>
</dbReference>
<evidence type="ECO:0000259" key="4">
    <source>
        <dbReference type="PROSITE" id="PS50995"/>
    </source>
</evidence>
<dbReference type="RefSeq" id="WP_011868892.1">
    <property type="nucleotide sequence ID" value="NC_009135.1"/>
</dbReference>
<dbReference type="KEGG" id="mmq:MmarC5_1138"/>
<accession>A4FZ05</accession>
<dbReference type="InterPro" id="IPR011991">
    <property type="entry name" value="ArsR-like_HTH"/>
</dbReference>
<dbReference type="OrthoDB" id="69794at2157"/>
<proteinExistence type="predicted"/>
<dbReference type="InterPro" id="IPR036388">
    <property type="entry name" value="WH-like_DNA-bd_sf"/>
</dbReference>
<evidence type="ECO:0000256" key="2">
    <source>
        <dbReference type="ARBA" id="ARBA00023125"/>
    </source>
</evidence>
<dbReference type="SMART" id="SM00347">
    <property type="entry name" value="HTH_MARR"/>
    <property type="match status" value="1"/>
</dbReference>
<dbReference type="PANTHER" id="PTHR42756">
    <property type="entry name" value="TRANSCRIPTIONAL REGULATOR, MARR"/>
    <property type="match status" value="1"/>
</dbReference>
<dbReference type="CDD" id="cd00090">
    <property type="entry name" value="HTH_ARSR"/>
    <property type="match status" value="1"/>
</dbReference>
<dbReference type="eggNOG" id="arCOG03181">
    <property type="taxonomic scope" value="Archaea"/>
</dbReference>
<evidence type="ECO:0000313" key="6">
    <source>
        <dbReference type="Proteomes" id="UP000000253"/>
    </source>
</evidence>
<dbReference type="Proteomes" id="UP000000253">
    <property type="component" value="Chromosome"/>
</dbReference>
<dbReference type="GO" id="GO:0003700">
    <property type="term" value="F:DNA-binding transcription factor activity"/>
    <property type="evidence" value="ECO:0007669"/>
    <property type="project" value="InterPro"/>
</dbReference>
<dbReference type="InterPro" id="IPR036390">
    <property type="entry name" value="WH_DNA-bd_sf"/>
</dbReference>
<gene>
    <name evidence="5" type="ordered locus">MmarC5_1138</name>
</gene>
<keyword evidence="3" id="KW-0804">Transcription</keyword>
<dbReference type="STRING" id="402880.MmarC5_1138"/>
<evidence type="ECO:0000313" key="5">
    <source>
        <dbReference type="EMBL" id="ABO35439.1"/>
    </source>
</evidence>
<dbReference type="Pfam" id="PF01047">
    <property type="entry name" value="MarR"/>
    <property type="match status" value="1"/>
</dbReference>
<dbReference type="AlphaFoldDB" id="A4FZ05"/>
<dbReference type="GO" id="GO:0003677">
    <property type="term" value="F:DNA binding"/>
    <property type="evidence" value="ECO:0007669"/>
    <property type="project" value="UniProtKB-KW"/>
</dbReference>
<keyword evidence="1" id="KW-0805">Transcription regulation</keyword>
<dbReference type="SUPFAM" id="SSF46785">
    <property type="entry name" value="Winged helix' DNA-binding domain"/>
    <property type="match status" value="1"/>
</dbReference>
<dbReference type="GeneID" id="4927821"/>